<evidence type="ECO:0000313" key="3">
    <source>
        <dbReference type="WBParaSite" id="HPLM_0000138801-mRNA-1"/>
    </source>
</evidence>
<reference evidence="1 2" key="2">
    <citation type="submission" date="2018-11" db="EMBL/GenBank/DDBJ databases">
        <authorList>
            <consortium name="Pathogen Informatics"/>
        </authorList>
    </citation>
    <scope>NUCLEOTIDE SEQUENCE [LARGE SCALE GENOMIC DNA]</scope>
    <source>
        <strain evidence="1 2">MHpl1</strain>
    </source>
</reference>
<accession>A0A0N4VVR8</accession>
<proteinExistence type="predicted"/>
<evidence type="ECO:0000313" key="1">
    <source>
        <dbReference type="EMBL" id="VDO09259.1"/>
    </source>
</evidence>
<gene>
    <name evidence="1" type="ORF">HPLM_LOCUS1385</name>
</gene>
<name>A0A0N4VVR8_HAEPC</name>
<dbReference type="AlphaFoldDB" id="A0A0N4VVR8"/>
<reference evidence="3" key="1">
    <citation type="submission" date="2017-02" db="UniProtKB">
        <authorList>
            <consortium name="WormBaseParasite"/>
        </authorList>
    </citation>
    <scope>IDENTIFICATION</scope>
</reference>
<organism evidence="3">
    <name type="scientific">Haemonchus placei</name>
    <name type="common">Barber's pole worm</name>
    <dbReference type="NCBI Taxonomy" id="6290"/>
    <lineage>
        <taxon>Eukaryota</taxon>
        <taxon>Metazoa</taxon>
        <taxon>Ecdysozoa</taxon>
        <taxon>Nematoda</taxon>
        <taxon>Chromadorea</taxon>
        <taxon>Rhabditida</taxon>
        <taxon>Rhabditina</taxon>
        <taxon>Rhabditomorpha</taxon>
        <taxon>Strongyloidea</taxon>
        <taxon>Trichostrongylidae</taxon>
        <taxon>Haemonchus</taxon>
    </lineage>
</organism>
<protein>
    <submittedName>
        <fullName evidence="3">Transposase</fullName>
    </submittedName>
</protein>
<sequence>MARSIALWTGDAFCRAMRKEYGKASGGYPIPELLDTVTAEGRVTDLRLVQVGCSHDGTVRAVDLVKIEGTGPDLTVFRHHARKVCKGCHLHS</sequence>
<dbReference type="EMBL" id="UZAF01001795">
    <property type="protein sequence ID" value="VDO09259.1"/>
    <property type="molecule type" value="Genomic_DNA"/>
</dbReference>
<keyword evidence="2" id="KW-1185">Reference proteome</keyword>
<dbReference type="WBParaSite" id="HPLM_0000138801-mRNA-1">
    <property type="protein sequence ID" value="HPLM_0000138801-mRNA-1"/>
    <property type="gene ID" value="HPLM_0000138801"/>
</dbReference>
<dbReference type="Proteomes" id="UP000268014">
    <property type="component" value="Unassembled WGS sequence"/>
</dbReference>
<evidence type="ECO:0000313" key="2">
    <source>
        <dbReference type="Proteomes" id="UP000268014"/>
    </source>
</evidence>